<protein>
    <submittedName>
        <fullName evidence="3">Serine/threonine-protein kinase PknB</fullName>
        <ecNumber evidence="3">2.7.11.1</ecNumber>
    </submittedName>
</protein>
<keyword evidence="3" id="KW-0808">Transferase</keyword>
<comment type="caution">
    <text evidence="3">The sequence shown here is derived from an EMBL/GenBank/DDBJ whole genome shotgun (WGS) entry which is preliminary data.</text>
</comment>
<keyword evidence="1" id="KW-0547">Nucleotide-binding</keyword>
<dbReference type="GO" id="GO:0004713">
    <property type="term" value="F:protein tyrosine kinase activity"/>
    <property type="evidence" value="ECO:0007669"/>
    <property type="project" value="InterPro"/>
</dbReference>
<dbReference type="InterPro" id="IPR020635">
    <property type="entry name" value="Tyr_kinase_cat_dom"/>
</dbReference>
<dbReference type="Pfam" id="PF00069">
    <property type="entry name" value="Pkinase"/>
    <property type="match status" value="1"/>
</dbReference>
<dbReference type="OrthoDB" id="9788659at2"/>
<dbReference type="PROSITE" id="PS50011">
    <property type="entry name" value="PROTEIN_KINASE_DOM"/>
    <property type="match status" value="1"/>
</dbReference>
<keyword evidence="3" id="KW-0418">Kinase</keyword>
<accession>A0A136WHK5</accession>
<dbReference type="InterPro" id="IPR011009">
    <property type="entry name" value="Kinase-like_dom_sf"/>
</dbReference>
<keyword evidence="1" id="KW-0067">ATP-binding</keyword>
<dbReference type="EC" id="2.7.11.1" evidence="3"/>
<gene>
    <name evidence="3" type="primary">pknB</name>
    <name evidence="3" type="ORF">CLNEO_01070</name>
</gene>
<sequence length="238" mass="28506">MVNYYEQGEQIKDYSILDILGEGRYGIVYLAKNTKDEKCIIKLLKKDMLKKSKSKLFYEQEILKSLNSPKFPQFIEYLEIDNLPAYVLEYIPGIVFEDLLADDSYLFRKEQIFEIAIQLVEIISILQQNNIVHRDIRPPNVLIKENQDIVLIDFGLARYIDDKKYTKQVDYWYLGDFLIHLYYTSFYQDLELEERPWYEELDITEQEILFLKKLMGIEDSYTNIEEIQSDIMKLKIQD</sequence>
<dbReference type="STRING" id="36847.CLNEO_01070"/>
<dbReference type="Gene3D" id="1.10.510.10">
    <property type="entry name" value="Transferase(Phosphotransferase) domain 1"/>
    <property type="match status" value="1"/>
</dbReference>
<dbReference type="PANTHER" id="PTHR44167:SF24">
    <property type="entry name" value="SERINE_THREONINE-PROTEIN KINASE CHK2"/>
    <property type="match status" value="1"/>
</dbReference>
<evidence type="ECO:0000256" key="1">
    <source>
        <dbReference type="PROSITE-ProRule" id="PRU10141"/>
    </source>
</evidence>
<dbReference type="SMART" id="SM00219">
    <property type="entry name" value="TyrKc"/>
    <property type="match status" value="1"/>
</dbReference>
<evidence type="ECO:0000313" key="4">
    <source>
        <dbReference type="Proteomes" id="UP000070539"/>
    </source>
</evidence>
<dbReference type="PANTHER" id="PTHR44167">
    <property type="entry name" value="OVARIAN-SPECIFIC SERINE/THREONINE-PROTEIN KINASE LOK-RELATED"/>
    <property type="match status" value="1"/>
</dbReference>
<keyword evidence="4" id="KW-1185">Reference proteome</keyword>
<evidence type="ECO:0000313" key="3">
    <source>
        <dbReference type="EMBL" id="KXL54011.1"/>
    </source>
</evidence>
<organism evidence="3 4">
    <name type="scientific">Anaerotignum neopropionicum</name>
    <dbReference type="NCBI Taxonomy" id="36847"/>
    <lineage>
        <taxon>Bacteria</taxon>
        <taxon>Bacillati</taxon>
        <taxon>Bacillota</taxon>
        <taxon>Clostridia</taxon>
        <taxon>Lachnospirales</taxon>
        <taxon>Anaerotignaceae</taxon>
        <taxon>Anaerotignum</taxon>
    </lineage>
</organism>
<dbReference type="AlphaFoldDB" id="A0A136WHK5"/>
<feature type="domain" description="Protein kinase" evidence="2">
    <location>
        <begin position="14"/>
        <end position="238"/>
    </location>
</feature>
<dbReference type="InterPro" id="IPR017441">
    <property type="entry name" value="Protein_kinase_ATP_BS"/>
</dbReference>
<dbReference type="RefSeq" id="WP_066083423.1">
    <property type="nucleotide sequence ID" value="NZ_LRVM01000001.1"/>
</dbReference>
<name>A0A136WHK5_9FIRM</name>
<evidence type="ECO:0000259" key="2">
    <source>
        <dbReference type="PROSITE" id="PS50011"/>
    </source>
</evidence>
<dbReference type="Proteomes" id="UP000070539">
    <property type="component" value="Unassembled WGS sequence"/>
</dbReference>
<dbReference type="PROSITE" id="PS00107">
    <property type="entry name" value="PROTEIN_KINASE_ATP"/>
    <property type="match status" value="1"/>
</dbReference>
<reference evidence="3 4" key="1">
    <citation type="submission" date="2016-01" db="EMBL/GenBank/DDBJ databases">
        <title>Genome sequence of Clostridium neopropionicum X4, DSM-3847.</title>
        <authorList>
            <person name="Poehlein A."/>
            <person name="Beck M.H."/>
            <person name="Bengelsdorf F.R."/>
            <person name="Daniel R."/>
            <person name="Duerre P."/>
        </authorList>
    </citation>
    <scope>NUCLEOTIDE SEQUENCE [LARGE SCALE GENOMIC DNA]</scope>
    <source>
        <strain evidence="3 4">DSM-3847</strain>
    </source>
</reference>
<dbReference type="GO" id="GO:0004674">
    <property type="term" value="F:protein serine/threonine kinase activity"/>
    <property type="evidence" value="ECO:0007669"/>
    <property type="project" value="UniProtKB-EC"/>
</dbReference>
<dbReference type="SUPFAM" id="SSF56112">
    <property type="entry name" value="Protein kinase-like (PK-like)"/>
    <property type="match status" value="1"/>
</dbReference>
<dbReference type="GO" id="GO:0005524">
    <property type="term" value="F:ATP binding"/>
    <property type="evidence" value="ECO:0007669"/>
    <property type="project" value="UniProtKB-UniRule"/>
</dbReference>
<proteinExistence type="predicted"/>
<dbReference type="Gene3D" id="3.30.200.20">
    <property type="entry name" value="Phosphorylase Kinase, domain 1"/>
    <property type="match status" value="1"/>
</dbReference>
<dbReference type="EMBL" id="LRVM01000001">
    <property type="protein sequence ID" value="KXL54011.1"/>
    <property type="molecule type" value="Genomic_DNA"/>
</dbReference>
<dbReference type="InterPro" id="IPR000719">
    <property type="entry name" value="Prot_kinase_dom"/>
</dbReference>
<feature type="binding site" evidence="1">
    <location>
        <position position="42"/>
    </location>
    <ligand>
        <name>ATP</name>
        <dbReference type="ChEBI" id="CHEBI:30616"/>
    </ligand>
</feature>